<gene>
    <name evidence="2" type="ORF">CBLFYP62_02562</name>
</gene>
<evidence type="ECO:0000256" key="1">
    <source>
        <dbReference type="SAM" id="Coils"/>
    </source>
</evidence>
<keyword evidence="1" id="KW-0175">Coiled coil</keyword>
<proteinExistence type="predicted"/>
<name>A0A6N3FGV6_CLOBU</name>
<evidence type="ECO:0000313" key="2">
    <source>
        <dbReference type="EMBL" id="VYU50933.1"/>
    </source>
</evidence>
<organism evidence="2">
    <name type="scientific">Clostridium butyricum</name>
    <dbReference type="NCBI Taxonomy" id="1492"/>
    <lineage>
        <taxon>Bacteria</taxon>
        <taxon>Bacillati</taxon>
        <taxon>Bacillota</taxon>
        <taxon>Clostridia</taxon>
        <taxon>Eubacteriales</taxon>
        <taxon>Clostridiaceae</taxon>
        <taxon>Clostridium</taxon>
    </lineage>
</organism>
<reference evidence="2" key="1">
    <citation type="submission" date="2019-11" db="EMBL/GenBank/DDBJ databases">
        <authorList>
            <person name="Feng L."/>
        </authorList>
    </citation>
    <scope>NUCLEOTIDE SEQUENCE</scope>
    <source>
        <strain evidence="2">CButyricumLFYP62</strain>
    </source>
</reference>
<dbReference type="AlphaFoldDB" id="A0A6N3FGV6"/>
<dbReference type="EMBL" id="CACRTU010000024">
    <property type="protein sequence ID" value="VYU50933.1"/>
    <property type="molecule type" value="Genomic_DNA"/>
</dbReference>
<protein>
    <submittedName>
        <fullName evidence="2">Uncharacterized protein</fullName>
    </submittedName>
</protein>
<accession>A0A6N3FGV6</accession>
<sequence>MSKNGVKIKSINGAEVLKIQNEELNVRKAEFGKAVFNNSLLLDKLKKLGLDITKQGSTKDIIVVKFDYMYKSEQAKKDEEECIKLKSYTKQLKKYNKDKIKRIKQLHKNIENNEAKLIEENEEDKILKIKNRINKYKDELSNLDLDIIKNIEDNEAIIKNLASKVDENITKKDIVREQLYKDGFELQTYKTVKKVEKEDKKIKYVFWFRSAGKAKQGEDYFINKKLWNDINEWQTMGIELPKENCKLVEMEAYKSLVASAITGYYTCNPRTEILVVNDLDYYSELQDVIKVIRNKTTGFSEALHTKAKCKNTIWDGMCLIQKEEGFEEGFRGLRHHFYKTGAFIGDFQQYFKDFCTKNGHDYNTYTVIDRYGRELLLKNIKMLTTENAMKWEKLIGASKDSYEKWCDKVEENGCNFGVCKENHVSKYGKKQRMSYQMLNSLPLEDGDIEDIFADSLDYITKLKNDDEFFIEHLNRTASEVNNNELLADLASTYTTFVDSYYFKENRKAEIYIYKESLKQGKLLTEGDNETIVGNPMILLKYVTGQIDDDIKDGVISGCKDTTLPNKNSCYCRRFADGEEIGTFRSPHNSPNNIMVFKNNLSEEMDKYFYCLGDNVIAVNFLENDVQDRGNGLDTDTDFLLCTTNDTIVKACKKAQEYPTIVNGFVLSPKTYNNTIEDLAKIDNGLQASQKAIGTSSNVAMLYLSQYWNMFREHEEKHIDYYLDYNYLFMNNNTCEYLEDKQKEEELLDNVCILSVLAQVSVDSSKRAYEVGKWLKDKKGNFILDKETGKKIIDPNGLRNEIERLRNELPHKEKPTFWQYTNSAFKNEEIEKKLKNRINNWKSLNKKDKNKYIKEEKKRMIAELVNYNCPFNNVLKEIDSKIKDADGRKPIEDAEFLVSHGNRETQDRKQGKKIAELVEEFYNASKFIKITQDEEDEEENNKYYGMLYKEYLDKINKLTISLDTMSLIIIRALDKDNKFLKSNSKIKTKLLNILYKSNRDKFMKCFKDSEK</sequence>
<dbReference type="RefSeq" id="WP_156736958.1">
    <property type="nucleotide sequence ID" value="NZ_CACRTU010000024.1"/>
</dbReference>
<feature type="coiled-coil region" evidence="1">
    <location>
        <begin position="96"/>
        <end position="146"/>
    </location>
</feature>